<reference evidence="1 2" key="1">
    <citation type="submission" date="2015-06" db="EMBL/GenBank/DDBJ databases">
        <title>Prevotella sp. 109, sp. nov., a novel member of the family Prevotellaceae isolated from human faeces.</title>
        <authorList>
            <person name="Shkoporov A.N."/>
            <person name="Chaplin A.V."/>
            <person name="Kafarskaia L.I."/>
            <person name="Efimov B.A."/>
        </authorList>
    </citation>
    <scope>NUCLEOTIDE SEQUENCE [LARGE SCALE GENOMIC DNA]</scope>
    <source>
        <strain evidence="1 2">109</strain>
    </source>
</reference>
<dbReference type="SFLD" id="SFLDG01129">
    <property type="entry name" value="C1.5:_HAD__Beta-PGM__Phosphata"/>
    <property type="match status" value="1"/>
</dbReference>
<dbReference type="InterPro" id="IPR036412">
    <property type="entry name" value="HAD-like_sf"/>
</dbReference>
<dbReference type="InterPro" id="IPR023214">
    <property type="entry name" value="HAD_sf"/>
</dbReference>
<protein>
    <submittedName>
        <fullName evidence="1">Haloacid dehalogenase</fullName>
    </submittedName>
</protein>
<name>A0A8E1QXU2_9BACT</name>
<proteinExistence type="predicted"/>
<dbReference type="NCBIfam" id="TIGR01509">
    <property type="entry name" value="HAD-SF-IA-v3"/>
    <property type="match status" value="1"/>
</dbReference>
<dbReference type="Pfam" id="PF00702">
    <property type="entry name" value="Hydrolase"/>
    <property type="match status" value="1"/>
</dbReference>
<dbReference type="InterPro" id="IPR006439">
    <property type="entry name" value="HAD-SF_hydro_IA"/>
</dbReference>
<dbReference type="PANTHER" id="PTHR43611">
    <property type="entry name" value="ALPHA-D-GLUCOSE 1-PHOSPHATE PHOSPHATASE"/>
    <property type="match status" value="1"/>
</dbReference>
<dbReference type="EMBL" id="LFQU01000010">
    <property type="protein sequence ID" value="KOO68668.1"/>
    <property type="molecule type" value="Genomic_DNA"/>
</dbReference>
<dbReference type="Proteomes" id="UP000036951">
    <property type="component" value="Unassembled WGS sequence"/>
</dbReference>
<dbReference type="SFLD" id="SFLDS00003">
    <property type="entry name" value="Haloacid_Dehalogenase"/>
    <property type="match status" value="1"/>
</dbReference>
<dbReference type="AlphaFoldDB" id="A0A8E1QXU2"/>
<comment type="caution">
    <text evidence="1">The sequence shown here is derived from an EMBL/GenBank/DDBJ whole genome shotgun (WGS) entry which is preliminary data.</text>
</comment>
<dbReference type="InterPro" id="IPR023198">
    <property type="entry name" value="PGP-like_dom2"/>
</dbReference>
<dbReference type="CDD" id="cd02603">
    <property type="entry name" value="HAD_sEH-N_like"/>
    <property type="match status" value="1"/>
</dbReference>
<evidence type="ECO:0000313" key="1">
    <source>
        <dbReference type="EMBL" id="KOO68668.1"/>
    </source>
</evidence>
<evidence type="ECO:0000313" key="2">
    <source>
        <dbReference type="Proteomes" id="UP000036951"/>
    </source>
</evidence>
<dbReference type="RefSeq" id="WP_053398213.1">
    <property type="nucleotide sequence ID" value="NZ_LFQU01000010.1"/>
</dbReference>
<gene>
    <name evidence="1" type="ORF">ACU52_06605</name>
</gene>
<accession>A0A8E1QXU2</accession>
<sequence length="202" mass="23130">MQEIKNIIFDFGGVLVNLDKHRCIEAFDKIGAHEIVRYVDECRQEDLFHDLEVGNTGVEEFCNEVRCICTGCNADDADICEAWNALLTDIPRQRLEKLASLRGRYRMVLLSNTNPIHWQKALDGMFRNDGMDVDDYFEKTYLSYRMHMLKPDPQIFGKVLMDSGMAAYETLFIDDSPVNCAAASQLGMMSLNLTGDEWLDRV</sequence>
<dbReference type="Gene3D" id="1.10.150.240">
    <property type="entry name" value="Putative phosphatase, domain 2"/>
    <property type="match status" value="1"/>
</dbReference>
<dbReference type="Gene3D" id="3.40.50.1000">
    <property type="entry name" value="HAD superfamily/HAD-like"/>
    <property type="match status" value="1"/>
</dbReference>
<keyword evidence="2" id="KW-1185">Reference proteome</keyword>
<dbReference type="OrthoDB" id="9797415at2"/>
<dbReference type="PANTHER" id="PTHR43611:SF3">
    <property type="entry name" value="FLAVIN MONONUCLEOTIDE HYDROLASE 1, CHLOROPLATIC"/>
    <property type="match status" value="1"/>
</dbReference>
<organism evidence="1 2">
    <name type="scientific">Xylanibacter rarus</name>
    <dbReference type="NCBI Taxonomy" id="1676614"/>
    <lineage>
        <taxon>Bacteria</taxon>
        <taxon>Pseudomonadati</taxon>
        <taxon>Bacteroidota</taxon>
        <taxon>Bacteroidia</taxon>
        <taxon>Bacteroidales</taxon>
        <taxon>Prevotellaceae</taxon>
        <taxon>Xylanibacter</taxon>
    </lineage>
</organism>
<dbReference type="SUPFAM" id="SSF56784">
    <property type="entry name" value="HAD-like"/>
    <property type="match status" value="1"/>
</dbReference>